<dbReference type="AlphaFoldDB" id="A0A6A5XPW2"/>
<dbReference type="PANTHER" id="PTHR42748">
    <property type="entry name" value="NITROGEN METABOLITE REPRESSION PROTEIN NMRA FAMILY MEMBER"/>
    <property type="match status" value="1"/>
</dbReference>
<dbReference type="EMBL" id="ML978070">
    <property type="protein sequence ID" value="KAF2014384.1"/>
    <property type="molecule type" value="Genomic_DNA"/>
</dbReference>
<evidence type="ECO:0000256" key="2">
    <source>
        <dbReference type="ARBA" id="ARBA00022857"/>
    </source>
</evidence>
<dbReference type="Pfam" id="PF05368">
    <property type="entry name" value="NmrA"/>
    <property type="match status" value="1"/>
</dbReference>
<evidence type="ECO:0000259" key="3">
    <source>
        <dbReference type="Pfam" id="PF05368"/>
    </source>
</evidence>
<dbReference type="Proteomes" id="UP000799778">
    <property type="component" value="Unassembled WGS sequence"/>
</dbReference>
<dbReference type="PANTHER" id="PTHR42748:SF26">
    <property type="entry name" value="NMRA-LIKE DOMAIN-CONTAINING PROTEIN"/>
    <property type="match status" value="1"/>
</dbReference>
<gene>
    <name evidence="4" type="ORF">BU24DRAFT_213603</name>
</gene>
<protein>
    <submittedName>
        <fullName evidence="4">NAD(P)-binding protein</fullName>
    </submittedName>
</protein>
<feature type="domain" description="NmrA-like" evidence="3">
    <location>
        <begin position="5"/>
        <end position="293"/>
    </location>
</feature>
<name>A0A6A5XPW2_9PLEO</name>
<sequence length="326" mass="35844">MASLKLIVVVGATGMQGGSVVNTFLNEPGWRVRGLTRNATSSKASALQGRGVEVVEGNLDNPSSLSAAFKDANIVFAVSDFWSNYLDSGKRTNQEQPGNIWAAEQETQQLKNVIDVASGIDTLERFVISSLSNVEKASSGKYKNVFHFDSKDKAVEYAREQHPQLWKKTSIIQAGWYISNFWLLPMMKPRKNADGIVQFTSQAKGESIVPYIAAEEDTGPLVRSLIFEPAGKNLLAYRELITMNEFVQNFTKATGLKAEVVTVPASALDYPEDAALEFAETFDHVNEFGYPGANDPAVIHPKDLKGSPKLGSVVEFLKKQDWTTVF</sequence>
<dbReference type="CDD" id="cd05251">
    <property type="entry name" value="NmrA_like_SDR_a"/>
    <property type="match status" value="1"/>
</dbReference>
<dbReference type="InterPro" id="IPR008030">
    <property type="entry name" value="NmrA-like"/>
</dbReference>
<dbReference type="RefSeq" id="XP_033382723.1">
    <property type="nucleotide sequence ID" value="XM_033521968.1"/>
</dbReference>
<comment type="similarity">
    <text evidence="1">Belongs to the NmrA-type oxidoreductase family.</text>
</comment>
<reference evidence="4" key="1">
    <citation type="journal article" date="2020" name="Stud. Mycol.">
        <title>101 Dothideomycetes genomes: a test case for predicting lifestyles and emergence of pathogens.</title>
        <authorList>
            <person name="Haridas S."/>
            <person name="Albert R."/>
            <person name="Binder M."/>
            <person name="Bloem J."/>
            <person name="Labutti K."/>
            <person name="Salamov A."/>
            <person name="Andreopoulos B."/>
            <person name="Baker S."/>
            <person name="Barry K."/>
            <person name="Bills G."/>
            <person name="Bluhm B."/>
            <person name="Cannon C."/>
            <person name="Castanera R."/>
            <person name="Culley D."/>
            <person name="Daum C."/>
            <person name="Ezra D."/>
            <person name="Gonzalez J."/>
            <person name="Henrissat B."/>
            <person name="Kuo A."/>
            <person name="Liang C."/>
            <person name="Lipzen A."/>
            <person name="Lutzoni F."/>
            <person name="Magnuson J."/>
            <person name="Mondo S."/>
            <person name="Nolan M."/>
            <person name="Ohm R."/>
            <person name="Pangilinan J."/>
            <person name="Park H.-J."/>
            <person name="Ramirez L."/>
            <person name="Alfaro M."/>
            <person name="Sun H."/>
            <person name="Tritt A."/>
            <person name="Yoshinaga Y."/>
            <person name="Zwiers L.-H."/>
            <person name="Turgeon B."/>
            <person name="Goodwin S."/>
            <person name="Spatafora J."/>
            <person name="Crous P."/>
            <person name="Grigoriev I."/>
        </authorList>
    </citation>
    <scope>NUCLEOTIDE SEQUENCE</scope>
    <source>
        <strain evidence="4">CBS 175.79</strain>
    </source>
</reference>
<proteinExistence type="inferred from homology"/>
<dbReference type="Gene3D" id="3.90.25.10">
    <property type="entry name" value="UDP-galactose 4-epimerase, domain 1"/>
    <property type="match status" value="1"/>
</dbReference>
<dbReference type="SUPFAM" id="SSF51735">
    <property type="entry name" value="NAD(P)-binding Rossmann-fold domains"/>
    <property type="match status" value="1"/>
</dbReference>
<organism evidence="4 5">
    <name type="scientific">Aaosphaeria arxii CBS 175.79</name>
    <dbReference type="NCBI Taxonomy" id="1450172"/>
    <lineage>
        <taxon>Eukaryota</taxon>
        <taxon>Fungi</taxon>
        <taxon>Dikarya</taxon>
        <taxon>Ascomycota</taxon>
        <taxon>Pezizomycotina</taxon>
        <taxon>Dothideomycetes</taxon>
        <taxon>Pleosporomycetidae</taxon>
        <taxon>Pleosporales</taxon>
        <taxon>Pleosporales incertae sedis</taxon>
        <taxon>Aaosphaeria</taxon>
    </lineage>
</organism>
<dbReference type="InterPro" id="IPR051164">
    <property type="entry name" value="NmrA-like_oxidored"/>
</dbReference>
<keyword evidence="5" id="KW-1185">Reference proteome</keyword>
<evidence type="ECO:0000256" key="1">
    <source>
        <dbReference type="ARBA" id="ARBA00006328"/>
    </source>
</evidence>
<keyword evidence="2" id="KW-0521">NADP</keyword>
<dbReference type="InterPro" id="IPR036291">
    <property type="entry name" value="NAD(P)-bd_dom_sf"/>
</dbReference>
<accession>A0A6A5XPW2</accession>
<evidence type="ECO:0000313" key="4">
    <source>
        <dbReference type="EMBL" id="KAF2014384.1"/>
    </source>
</evidence>
<evidence type="ECO:0000313" key="5">
    <source>
        <dbReference type="Proteomes" id="UP000799778"/>
    </source>
</evidence>
<dbReference type="OrthoDB" id="3358371at2759"/>
<dbReference type="Gene3D" id="3.40.50.720">
    <property type="entry name" value="NAD(P)-binding Rossmann-like Domain"/>
    <property type="match status" value="1"/>
</dbReference>
<dbReference type="GO" id="GO:0005634">
    <property type="term" value="C:nucleus"/>
    <property type="evidence" value="ECO:0007669"/>
    <property type="project" value="TreeGrafter"/>
</dbReference>
<dbReference type="GeneID" id="54279365"/>